<protein>
    <submittedName>
        <fullName evidence="5">Predicted transcriptional regulator</fullName>
    </submittedName>
</protein>
<dbReference type="Proteomes" id="UP000199152">
    <property type="component" value="Unassembled WGS sequence"/>
</dbReference>
<dbReference type="Gene3D" id="1.10.10.10">
    <property type="entry name" value="Winged helix-like DNA-binding domain superfamily/Winged helix DNA-binding domain"/>
    <property type="match status" value="1"/>
</dbReference>
<keyword evidence="3" id="KW-0238">DNA-binding</keyword>
<dbReference type="STRING" id="504800.SAMN04488085_12035"/>
<dbReference type="OrthoDB" id="9813987at2"/>
<keyword evidence="2" id="KW-0805">Transcription regulation</keyword>
<dbReference type="GO" id="GO:0045892">
    <property type="term" value="P:negative regulation of DNA-templated transcription"/>
    <property type="evidence" value="ECO:0007669"/>
    <property type="project" value="InterPro"/>
</dbReference>
<keyword evidence="4" id="KW-0804">Transcription</keyword>
<dbReference type="Pfam" id="PF03965">
    <property type="entry name" value="Penicillinase_R"/>
    <property type="match status" value="1"/>
</dbReference>
<evidence type="ECO:0000313" key="6">
    <source>
        <dbReference type="Proteomes" id="UP000199152"/>
    </source>
</evidence>
<sequence length="127" mass="13236">MAGGRRRGALEQEVLACLAAAGRPLTVADVQADLGSDLAYTTVLTALSRLHAKGALTREPAGRGYAYALSADPGAAVTARRMSRLLDAGEDRAGVLARFVADLSPEDERVLAELLAEGHRAEPGSRP</sequence>
<dbReference type="InterPro" id="IPR036390">
    <property type="entry name" value="WH_DNA-bd_sf"/>
</dbReference>
<evidence type="ECO:0000256" key="2">
    <source>
        <dbReference type="ARBA" id="ARBA00023015"/>
    </source>
</evidence>
<gene>
    <name evidence="5" type="ORF">SAMN04488085_12035</name>
</gene>
<organism evidence="5 6">
    <name type="scientific">Geodermatophilus ruber</name>
    <dbReference type="NCBI Taxonomy" id="504800"/>
    <lineage>
        <taxon>Bacteria</taxon>
        <taxon>Bacillati</taxon>
        <taxon>Actinomycetota</taxon>
        <taxon>Actinomycetes</taxon>
        <taxon>Geodermatophilales</taxon>
        <taxon>Geodermatophilaceae</taxon>
        <taxon>Geodermatophilus</taxon>
    </lineage>
</organism>
<accession>A0A1I4L6D6</accession>
<dbReference type="GO" id="GO:0003677">
    <property type="term" value="F:DNA binding"/>
    <property type="evidence" value="ECO:0007669"/>
    <property type="project" value="UniProtKB-KW"/>
</dbReference>
<keyword evidence="6" id="KW-1185">Reference proteome</keyword>
<dbReference type="InterPro" id="IPR036388">
    <property type="entry name" value="WH-like_DNA-bd_sf"/>
</dbReference>
<dbReference type="AlphaFoldDB" id="A0A1I4L6D6"/>
<evidence type="ECO:0000256" key="3">
    <source>
        <dbReference type="ARBA" id="ARBA00023125"/>
    </source>
</evidence>
<dbReference type="RefSeq" id="WP_091329682.1">
    <property type="nucleotide sequence ID" value="NZ_FOSW01000020.1"/>
</dbReference>
<dbReference type="SUPFAM" id="SSF46785">
    <property type="entry name" value="Winged helix' DNA-binding domain"/>
    <property type="match status" value="1"/>
</dbReference>
<comment type="similarity">
    <text evidence="1">Belongs to the BlaI transcriptional regulatory family.</text>
</comment>
<proteinExistence type="inferred from homology"/>
<dbReference type="InParanoid" id="A0A1I4L6D6"/>
<dbReference type="EMBL" id="FOSW01000020">
    <property type="protein sequence ID" value="SFL86373.1"/>
    <property type="molecule type" value="Genomic_DNA"/>
</dbReference>
<dbReference type="InterPro" id="IPR005650">
    <property type="entry name" value="BlaI_family"/>
</dbReference>
<reference evidence="5 6" key="1">
    <citation type="submission" date="2016-10" db="EMBL/GenBank/DDBJ databases">
        <authorList>
            <person name="de Groot N.N."/>
        </authorList>
    </citation>
    <scope>NUCLEOTIDE SEQUENCE [LARGE SCALE GENOMIC DNA]</scope>
    <source>
        <strain evidence="5 6">DSM 45317</strain>
    </source>
</reference>
<name>A0A1I4L6D6_9ACTN</name>
<evidence type="ECO:0000256" key="4">
    <source>
        <dbReference type="ARBA" id="ARBA00023163"/>
    </source>
</evidence>
<evidence type="ECO:0000256" key="1">
    <source>
        <dbReference type="ARBA" id="ARBA00011046"/>
    </source>
</evidence>
<evidence type="ECO:0000313" key="5">
    <source>
        <dbReference type="EMBL" id="SFL86373.1"/>
    </source>
</evidence>